<evidence type="ECO:0000256" key="1">
    <source>
        <dbReference type="ARBA" id="ARBA00022679"/>
    </source>
</evidence>
<dbReference type="SUPFAM" id="SSF53756">
    <property type="entry name" value="UDP-Glycosyltransferase/glycogen phosphorylase"/>
    <property type="match status" value="1"/>
</dbReference>
<dbReference type="PANTHER" id="PTHR46401">
    <property type="entry name" value="GLYCOSYLTRANSFERASE WBBK-RELATED"/>
    <property type="match status" value="1"/>
</dbReference>
<proteinExistence type="predicted"/>
<evidence type="ECO:0000313" key="5">
    <source>
        <dbReference type="Proteomes" id="UP000032740"/>
    </source>
</evidence>
<dbReference type="GO" id="GO:0016757">
    <property type="term" value="F:glycosyltransferase activity"/>
    <property type="evidence" value="ECO:0007669"/>
    <property type="project" value="InterPro"/>
</dbReference>
<dbReference type="AlphaFoldDB" id="U4KLA2"/>
<evidence type="ECO:0000259" key="3">
    <source>
        <dbReference type="Pfam" id="PF13439"/>
    </source>
</evidence>
<sequence length="354" mass="41519">MENFRIRMSFVGEKIEGQGVLSATLEQISLIDELCKEEFSVSVNKGKYDLFHAHTVNPRNYFAAKYSSKPVITHVHFLPETFDGSIKLPKFLMKLFYQYFLKIYKKSDYLVLVNPIFSKKLIEFGVDPLRIKYIPNFVSEKNFYEMASEEKLGIRSKYNYTQDDFVVLGVGQVQTRKGVMDFLEIAKAMPHLKFIWVGGFSFGAITDGYKEFKKAIDDAPSNVKFTDIIPRSEMNGIYNMADILFVPSYNELFPMAILEACSTNTPLLLRNLDLYEDILFKYYQGDSNEKFIELLSKLSEKTEDYEIAKNYSNKIKTYYSRENIKKLWVDLYQEVYQEYKDNKFKRSKQNRKIK</sequence>
<feature type="domain" description="Glycosyl transferase family 1" evidence="2">
    <location>
        <begin position="155"/>
        <end position="312"/>
    </location>
</feature>
<protein>
    <submittedName>
        <fullName evidence="4">Glycosyltransferase CpoA</fullName>
    </submittedName>
</protein>
<dbReference type="Pfam" id="PF00534">
    <property type="entry name" value="Glycos_transf_1"/>
    <property type="match status" value="1"/>
</dbReference>
<dbReference type="InterPro" id="IPR001296">
    <property type="entry name" value="Glyco_trans_1"/>
</dbReference>
<dbReference type="Proteomes" id="UP000032740">
    <property type="component" value="Chromosome"/>
</dbReference>
<name>U4KLA2_ALTPJ</name>
<evidence type="ECO:0000313" key="4">
    <source>
        <dbReference type="EMBL" id="CCV64684.1"/>
    </source>
</evidence>
<dbReference type="Gene3D" id="3.40.50.2000">
    <property type="entry name" value="Glycogen Phosphorylase B"/>
    <property type="match status" value="2"/>
</dbReference>
<dbReference type="RefSeq" id="WP_030003571.1">
    <property type="nucleotide sequence ID" value="NC_022538.1"/>
</dbReference>
<feature type="domain" description="Glycosyltransferase subfamily 4-like N-terminal" evidence="3">
    <location>
        <begin position="45"/>
        <end position="139"/>
    </location>
</feature>
<dbReference type="PANTHER" id="PTHR46401:SF2">
    <property type="entry name" value="GLYCOSYLTRANSFERASE WBBK-RELATED"/>
    <property type="match status" value="1"/>
</dbReference>
<dbReference type="EMBL" id="FO681347">
    <property type="protein sequence ID" value="CCV64684.1"/>
    <property type="molecule type" value="Genomic_DNA"/>
</dbReference>
<dbReference type="HOGENOM" id="CLU_055069_1_0_14"/>
<dbReference type="InterPro" id="IPR028098">
    <property type="entry name" value="Glyco_trans_4-like_N"/>
</dbReference>
<keyword evidence="1 4" id="KW-0808">Transferase</keyword>
<accession>U4KLA2</accession>
<reference evidence="4 5" key="1">
    <citation type="journal article" date="2013" name="J. Mol. Microbiol. Biotechnol.">
        <title>Analysis of the Complete Genomes of Acholeplasma brassicae , A. palmae and A. laidlawii and Their Comparison to the Obligate Parasites from ' Candidatus Phytoplasma'.</title>
        <authorList>
            <person name="Kube M."/>
            <person name="Siewert C."/>
            <person name="Migdoll A.M."/>
            <person name="Duduk B."/>
            <person name="Holz S."/>
            <person name="Rabus R."/>
            <person name="Seemuller E."/>
            <person name="Mitrovic J."/>
            <person name="Muller I."/>
            <person name="Buttner C."/>
            <person name="Reinhardt R."/>
        </authorList>
    </citation>
    <scope>NUCLEOTIDE SEQUENCE [LARGE SCALE GENOMIC DNA]</scope>
    <source>
        <strain evidence="4 5">J233</strain>
    </source>
</reference>
<gene>
    <name evidence="4" type="primary">cpoA</name>
    <name evidence="4" type="ORF">BN85411070</name>
</gene>
<dbReference type="OrthoDB" id="9802525at2"/>
<dbReference type="Pfam" id="PF13439">
    <property type="entry name" value="Glyco_transf_4"/>
    <property type="match status" value="1"/>
</dbReference>
<dbReference type="STRING" id="1318466.BN85411070"/>
<dbReference type="CDD" id="cd03801">
    <property type="entry name" value="GT4_PimA-like"/>
    <property type="match status" value="1"/>
</dbReference>
<keyword evidence="5" id="KW-1185">Reference proteome</keyword>
<dbReference type="KEGG" id="apal:BN85411070"/>
<organism evidence="4 5">
    <name type="scientific">Alteracholeplasma palmae (strain ATCC 49389 / J233)</name>
    <name type="common">Acholeplasma palmae</name>
    <dbReference type="NCBI Taxonomy" id="1318466"/>
    <lineage>
        <taxon>Bacteria</taxon>
        <taxon>Bacillati</taxon>
        <taxon>Mycoplasmatota</taxon>
        <taxon>Mollicutes</taxon>
        <taxon>Acholeplasmatales</taxon>
        <taxon>Acholeplasmataceae</taxon>
        <taxon>Acholeplasma</taxon>
    </lineage>
</organism>
<evidence type="ECO:0000259" key="2">
    <source>
        <dbReference type="Pfam" id="PF00534"/>
    </source>
</evidence>